<dbReference type="RefSeq" id="WP_074539521.1">
    <property type="nucleotide sequence ID" value="NZ_FNBD01000021.1"/>
</dbReference>
<dbReference type="PANTHER" id="PTHR44520">
    <property type="entry name" value="RESPONSE REGULATOR RCP1-RELATED"/>
    <property type="match status" value="1"/>
</dbReference>
<keyword evidence="4" id="KW-1185">Reference proteome</keyword>
<evidence type="ECO:0000256" key="1">
    <source>
        <dbReference type="PROSITE-ProRule" id="PRU00169"/>
    </source>
</evidence>
<keyword evidence="1" id="KW-0597">Phosphoprotein</keyword>
<evidence type="ECO:0000313" key="4">
    <source>
        <dbReference type="Proteomes" id="UP000182114"/>
    </source>
</evidence>
<dbReference type="InterPro" id="IPR011006">
    <property type="entry name" value="CheY-like_superfamily"/>
</dbReference>
<gene>
    <name evidence="3" type="ORF">SAMN04487992_12120</name>
</gene>
<sequence length="149" mass="16779">MGYKNKLHILLVDDDKDDCDIFKEALEELDVSSALTILHNGIELLEFLSSEEGSNPDILFLDLNMPRKTGLECIKEIKSSTSLPSISTVIYSTSYNTNVVDELYDLGAHYYIQKPSSYKCLKKVIEQAILLLSEENNTSISRANFVIKP</sequence>
<name>A0A1G7LUI9_9FLAO</name>
<dbReference type="SMART" id="SM00448">
    <property type="entry name" value="REC"/>
    <property type="match status" value="1"/>
</dbReference>
<dbReference type="InterPro" id="IPR001789">
    <property type="entry name" value="Sig_transdc_resp-reg_receiver"/>
</dbReference>
<proteinExistence type="predicted"/>
<dbReference type="Pfam" id="PF00072">
    <property type="entry name" value="Response_reg"/>
    <property type="match status" value="1"/>
</dbReference>
<dbReference type="PROSITE" id="PS50110">
    <property type="entry name" value="RESPONSE_REGULATORY"/>
    <property type="match status" value="1"/>
</dbReference>
<organism evidence="3 4">
    <name type="scientific">Cellulophaga baltica</name>
    <dbReference type="NCBI Taxonomy" id="76594"/>
    <lineage>
        <taxon>Bacteria</taxon>
        <taxon>Pseudomonadati</taxon>
        <taxon>Bacteroidota</taxon>
        <taxon>Flavobacteriia</taxon>
        <taxon>Flavobacteriales</taxon>
        <taxon>Flavobacteriaceae</taxon>
        <taxon>Cellulophaga</taxon>
    </lineage>
</organism>
<dbReference type="InterPro" id="IPR052893">
    <property type="entry name" value="TCS_response_regulator"/>
</dbReference>
<feature type="domain" description="Response regulatory" evidence="2">
    <location>
        <begin position="8"/>
        <end position="129"/>
    </location>
</feature>
<evidence type="ECO:0000259" key="2">
    <source>
        <dbReference type="PROSITE" id="PS50110"/>
    </source>
</evidence>
<dbReference type="GO" id="GO:0000160">
    <property type="term" value="P:phosphorelay signal transduction system"/>
    <property type="evidence" value="ECO:0007669"/>
    <property type="project" value="InterPro"/>
</dbReference>
<dbReference type="Proteomes" id="UP000182114">
    <property type="component" value="Unassembled WGS sequence"/>
</dbReference>
<feature type="modified residue" description="4-aspartylphosphate" evidence="1">
    <location>
        <position position="62"/>
    </location>
</feature>
<dbReference type="EMBL" id="FNBD01000021">
    <property type="protein sequence ID" value="SDF52629.1"/>
    <property type="molecule type" value="Genomic_DNA"/>
</dbReference>
<accession>A0A1G7LUI9</accession>
<dbReference type="Gene3D" id="3.40.50.2300">
    <property type="match status" value="1"/>
</dbReference>
<dbReference type="SUPFAM" id="SSF52172">
    <property type="entry name" value="CheY-like"/>
    <property type="match status" value="1"/>
</dbReference>
<dbReference type="AlphaFoldDB" id="A0A1G7LUI9"/>
<evidence type="ECO:0000313" key="3">
    <source>
        <dbReference type="EMBL" id="SDF52629.1"/>
    </source>
</evidence>
<protein>
    <submittedName>
        <fullName evidence="3">Response regulator receiver domain-containing protein</fullName>
    </submittedName>
</protein>
<reference evidence="4" key="1">
    <citation type="submission" date="2016-10" db="EMBL/GenBank/DDBJ databases">
        <authorList>
            <person name="Varghese N."/>
            <person name="Submissions S."/>
        </authorList>
    </citation>
    <scope>NUCLEOTIDE SEQUENCE [LARGE SCALE GENOMIC DNA]</scope>
    <source>
        <strain evidence="4">DSM 24729</strain>
    </source>
</reference>
<dbReference type="PANTHER" id="PTHR44520:SF2">
    <property type="entry name" value="RESPONSE REGULATOR RCP1"/>
    <property type="match status" value="1"/>
</dbReference>